<gene>
    <name evidence="1" type="ORF">E2C01_036758</name>
</gene>
<evidence type="ECO:0000313" key="1">
    <source>
        <dbReference type="EMBL" id="MPC43122.1"/>
    </source>
</evidence>
<name>A0A5B7F9J8_PORTR</name>
<keyword evidence="2" id="KW-1185">Reference proteome</keyword>
<evidence type="ECO:0000313" key="2">
    <source>
        <dbReference type="Proteomes" id="UP000324222"/>
    </source>
</evidence>
<dbReference type="EMBL" id="VSRR010005695">
    <property type="protein sequence ID" value="MPC43122.1"/>
    <property type="molecule type" value="Genomic_DNA"/>
</dbReference>
<proteinExistence type="predicted"/>
<accession>A0A5B7F9J8</accession>
<organism evidence="1 2">
    <name type="scientific">Portunus trituberculatus</name>
    <name type="common">Swimming crab</name>
    <name type="synonym">Neptunus trituberculatus</name>
    <dbReference type="NCBI Taxonomy" id="210409"/>
    <lineage>
        <taxon>Eukaryota</taxon>
        <taxon>Metazoa</taxon>
        <taxon>Ecdysozoa</taxon>
        <taxon>Arthropoda</taxon>
        <taxon>Crustacea</taxon>
        <taxon>Multicrustacea</taxon>
        <taxon>Malacostraca</taxon>
        <taxon>Eumalacostraca</taxon>
        <taxon>Eucarida</taxon>
        <taxon>Decapoda</taxon>
        <taxon>Pleocyemata</taxon>
        <taxon>Brachyura</taxon>
        <taxon>Eubrachyura</taxon>
        <taxon>Portunoidea</taxon>
        <taxon>Portunidae</taxon>
        <taxon>Portuninae</taxon>
        <taxon>Portunus</taxon>
    </lineage>
</organism>
<dbReference type="Proteomes" id="UP000324222">
    <property type="component" value="Unassembled WGS sequence"/>
</dbReference>
<protein>
    <submittedName>
        <fullName evidence="1">Uncharacterized protein</fullName>
    </submittedName>
</protein>
<dbReference type="AlphaFoldDB" id="A0A5B7F9J8"/>
<reference evidence="1 2" key="1">
    <citation type="submission" date="2019-05" db="EMBL/GenBank/DDBJ databases">
        <title>Another draft genome of Portunus trituberculatus and its Hox gene families provides insights of decapod evolution.</title>
        <authorList>
            <person name="Jeong J.-H."/>
            <person name="Song I."/>
            <person name="Kim S."/>
            <person name="Choi T."/>
            <person name="Kim D."/>
            <person name="Ryu S."/>
            <person name="Kim W."/>
        </authorList>
    </citation>
    <scope>NUCLEOTIDE SEQUENCE [LARGE SCALE GENOMIC DNA]</scope>
    <source>
        <tissue evidence="1">Muscle</tissue>
    </source>
</reference>
<sequence>MGYKAATQLLWCGTPADNLNPLVLCLNKTALCFITHSLYIMLMLSASPLIHWEKLQTAPDIDKEGVIWGDCSLEESSTGGQPWTPPSTEAQLFCKLSKI</sequence>
<comment type="caution">
    <text evidence="1">The sequence shown here is derived from an EMBL/GenBank/DDBJ whole genome shotgun (WGS) entry which is preliminary data.</text>
</comment>